<dbReference type="AlphaFoldDB" id="A0AA88NWV1"/>
<reference evidence="2" key="1">
    <citation type="submission" date="2023-08" db="EMBL/GenBank/DDBJ databases">
        <title>Pelteobagrus vachellii genome.</title>
        <authorList>
            <person name="Liu H."/>
        </authorList>
    </citation>
    <scope>NUCLEOTIDE SEQUENCE</scope>
    <source>
        <strain evidence="2">PRFRI_2022a</strain>
        <tissue evidence="2">Muscle</tissue>
    </source>
</reference>
<feature type="chain" id="PRO_5041725616" description="Secreted protein" evidence="1">
    <location>
        <begin position="20"/>
        <end position="74"/>
    </location>
</feature>
<name>A0AA88NWV1_TACVA</name>
<sequence length="74" mass="8827">MWRRRVSLVFSRLCVRCLAKAVERRRDEPAAIFRALLPLTMIQDYSRIGDLQRIDARFIHKPVLKFPRARHVPL</sequence>
<evidence type="ECO:0000313" key="3">
    <source>
        <dbReference type="Proteomes" id="UP001187315"/>
    </source>
</evidence>
<evidence type="ECO:0008006" key="4">
    <source>
        <dbReference type="Google" id="ProtNLM"/>
    </source>
</evidence>
<proteinExistence type="predicted"/>
<keyword evidence="1" id="KW-0732">Signal</keyword>
<protein>
    <recommendedName>
        <fullName evidence="4">Secreted protein</fullName>
    </recommendedName>
</protein>
<accession>A0AA88NWV1</accession>
<keyword evidence="3" id="KW-1185">Reference proteome</keyword>
<comment type="caution">
    <text evidence="2">The sequence shown here is derived from an EMBL/GenBank/DDBJ whole genome shotgun (WGS) entry which is preliminary data.</text>
</comment>
<dbReference type="EMBL" id="JAVHJS010000002">
    <property type="protein sequence ID" value="KAK2865995.1"/>
    <property type="molecule type" value="Genomic_DNA"/>
</dbReference>
<evidence type="ECO:0000256" key="1">
    <source>
        <dbReference type="SAM" id="SignalP"/>
    </source>
</evidence>
<dbReference type="Proteomes" id="UP001187315">
    <property type="component" value="Unassembled WGS sequence"/>
</dbReference>
<feature type="signal peptide" evidence="1">
    <location>
        <begin position="1"/>
        <end position="19"/>
    </location>
</feature>
<evidence type="ECO:0000313" key="2">
    <source>
        <dbReference type="EMBL" id="KAK2865995.1"/>
    </source>
</evidence>
<organism evidence="2 3">
    <name type="scientific">Tachysurus vachellii</name>
    <name type="common">Darkbarbel catfish</name>
    <name type="synonym">Pelteobagrus vachellii</name>
    <dbReference type="NCBI Taxonomy" id="175792"/>
    <lineage>
        <taxon>Eukaryota</taxon>
        <taxon>Metazoa</taxon>
        <taxon>Chordata</taxon>
        <taxon>Craniata</taxon>
        <taxon>Vertebrata</taxon>
        <taxon>Euteleostomi</taxon>
        <taxon>Actinopterygii</taxon>
        <taxon>Neopterygii</taxon>
        <taxon>Teleostei</taxon>
        <taxon>Ostariophysi</taxon>
        <taxon>Siluriformes</taxon>
        <taxon>Bagridae</taxon>
        <taxon>Tachysurus</taxon>
    </lineage>
</organism>
<gene>
    <name evidence="2" type="ORF">Q7C36_002051</name>
</gene>